<evidence type="ECO:0008006" key="4">
    <source>
        <dbReference type="Google" id="ProtNLM"/>
    </source>
</evidence>
<comment type="caution">
    <text evidence="2">The sequence shown here is derived from an EMBL/GenBank/DDBJ whole genome shotgun (WGS) entry which is preliminary data.</text>
</comment>
<keyword evidence="3" id="KW-1185">Reference proteome</keyword>
<evidence type="ECO:0000313" key="3">
    <source>
        <dbReference type="Proteomes" id="UP000639338"/>
    </source>
</evidence>
<proteinExistence type="predicted"/>
<name>A0A835CY42_APHGI</name>
<dbReference type="OrthoDB" id="296187at2759"/>
<feature type="coiled-coil region" evidence="1">
    <location>
        <begin position="125"/>
        <end position="182"/>
    </location>
</feature>
<sequence>MYGHNNTFPQYGNEAAQYPGAFTDQSWQHMHNYDQMKNQLNQTLVEAWNLRQQNTEFINNFINDNCQNSLTIEKKNNTKKRLGIADTKALIITIKKLNLQLNDNTEKLKLNNSTDEEWLNDFNNCQQLKNNIELLLNKLTDNEKICSFKKLLEQRKNKRIREKKLREKLKKKKDINNEIKLRLNEKADNWIREKQDEINREKQNELLKKEADIVLSEVRGKRGDAKKYLGILRELKNLRKVMVANARARGEKQSAAADQTFENIIEQLSKHWTQLEREYSIEEQGLKLMLQTDNEKIIAKQKKNTFDDWEIALFGKPLPLPENVEKNLNNIFMTRCAWDKFIYNDNDSSRIPLGWIMPDPPTSAAWQKCLKKN</sequence>
<dbReference type="EMBL" id="JACMRX010000001">
    <property type="protein sequence ID" value="KAF7998088.1"/>
    <property type="molecule type" value="Genomic_DNA"/>
</dbReference>
<organism evidence="2 3">
    <name type="scientific">Aphidius gifuensis</name>
    <name type="common">Parasitoid wasp</name>
    <dbReference type="NCBI Taxonomy" id="684658"/>
    <lineage>
        <taxon>Eukaryota</taxon>
        <taxon>Metazoa</taxon>
        <taxon>Ecdysozoa</taxon>
        <taxon>Arthropoda</taxon>
        <taxon>Hexapoda</taxon>
        <taxon>Insecta</taxon>
        <taxon>Pterygota</taxon>
        <taxon>Neoptera</taxon>
        <taxon>Endopterygota</taxon>
        <taxon>Hymenoptera</taxon>
        <taxon>Apocrita</taxon>
        <taxon>Ichneumonoidea</taxon>
        <taxon>Braconidae</taxon>
        <taxon>Aphidiinae</taxon>
        <taxon>Aphidius</taxon>
    </lineage>
</organism>
<dbReference type="PANTHER" id="PTHR48190:SF2">
    <property type="entry name" value="PROGRAMMED CELL DEATH PROTEIN 7"/>
    <property type="match status" value="1"/>
</dbReference>
<dbReference type="GO" id="GO:0005689">
    <property type="term" value="C:U12-type spliceosomal complex"/>
    <property type="evidence" value="ECO:0007669"/>
    <property type="project" value="TreeGrafter"/>
</dbReference>
<protein>
    <recommendedName>
        <fullName evidence="4">Programmed cell death protein 7</fullName>
    </recommendedName>
</protein>
<dbReference type="InterPro" id="IPR031974">
    <property type="entry name" value="PDCD7"/>
</dbReference>
<dbReference type="PANTHER" id="PTHR48190">
    <property type="entry name" value="PROGRAMMED CELL DEATH PROTEIN 7"/>
    <property type="match status" value="1"/>
</dbReference>
<accession>A0A835CY42</accession>
<dbReference type="InterPro" id="IPR052831">
    <property type="entry name" value="Apoptosis_promoter"/>
</dbReference>
<dbReference type="Proteomes" id="UP000639338">
    <property type="component" value="Unassembled WGS sequence"/>
</dbReference>
<reference evidence="2 3" key="1">
    <citation type="submission" date="2020-08" db="EMBL/GenBank/DDBJ databases">
        <title>Aphidius gifuensis genome sequencing and assembly.</title>
        <authorList>
            <person name="Du Z."/>
        </authorList>
    </citation>
    <scope>NUCLEOTIDE SEQUENCE [LARGE SCALE GENOMIC DNA]</scope>
    <source>
        <strain evidence="2">YNYX2018</strain>
        <tissue evidence="2">Adults</tissue>
    </source>
</reference>
<evidence type="ECO:0000313" key="2">
    <source>
        <dbReference type="EMBL" id="KAF7998088.1"/>
    </source>
</evidence>
<keyword evidence="1" id="KW-0175">Coiled coil</keyword>
<gene>
    <name evidence="2" type="ORF">HCN44_009486</name>
</gene>
<dbReference type="Pfam" id="PF16021">
    <property type="entry name" value="PDCD7"/>
    <property type="match status" value="1"/>
</dbReference>
<evidence type="ECO:0000256" key="1">
    <source>
        <dbReference type="SAM" id="Coils"/>
    </source>
</evidence>
<dbReference type="AlphaFoldDB" id="A0A835CY42"/>